<sequence length="217" mass="23552">MQFTILVTLFAAVMGAQAAPYNPRFDARSVETRSGCDSTGPFGEGHFEWFVTGSCTPGQQFACQAMDASGCEPGQTGKIGSLEVDVSQDLFDLRILLLSQNVQDPDDTQQFAKQSHTNNLVFTCPAGGQVRCQANFEDNSDGPGYSLRSLQIHLELVYIHFDVPIDVPRRTLQATAIKAIAQPRGCIYCALGIGYYHPRLGDVSFAGLLVAIRLVVS</sequence>
<keyword evidence="1" id="KW-0732">Signal</keyword>
<dbReference type="Proteomes" id="UP000030669">
    <property type="component" value="Unassembled WGS sequence"/>
</dbReference>
<dbReference type="GeneID" id="19309409"/>
<dbReference type="RefSeq" id="XP_007864926.1">
    <property type="nucleotide sequence ID" value="XM_007866735.1"/>
</dbReference>
<name>S7Q9Y1_GLOTA</name>
<protein>
    <submittedName>
        <fullName evidence="2">Uncharacterized protein</fullName>
    </submittedName>
</protein>
<dbReference type="KEGG" id="gtr:GLOTRDRAFT_92696"/>
<evidence type="ECO:0000313" key="3">
    <source>
        <dbReference type="Proteomes" id="UP000030669"/>
    </source>
</evidence>
<gene>
    <name evidence="2" type="ORF">GLOTRDRAFT_92696</name>
</gene>
<dbReference type="OMA" id="GARMSCQ"/>
<accession>S7Q9Y1</accession>
<reference evidence="2 3" key="1">
    <citation type="journal article" date="2012" name="Science">
        <title>The Paleozoic origin of enzymatic lignin decomposition reconstructed from 31 fungal genomes.</title>
        <authorList>
            <person name="Floudas D."/>
            <person name="Binder M."/>
            <person name="Riley R."/>
            <person name="Barry K."/>
            <person name="Blanchette R.A."/>
            <person name="Henrissat B."/>
            <person name="Martinez A.T."/>
            <person name="Otillar R."/>
            <person name="Spatafora J.W."/>
            <person name="Yadav J.S."/>
            <person name="Aerts A."/>
            <person name="Benoit I."/>
            <person name="Boyd A."/>
            <person name="Carlson A."/>
            <person name="Copeland A."/>
            <person name="Coutinho P.M."/>
            <person name="de Vries R.P."/>
            <person name="Ferreira P."/>
            <person name="Findley K."/>
            <person name="Foster B."/>
            <person name="Gaskell J."/>
            <person name="Glotzer D."/>
            <person name="Gorecki P."/>
            <person name="Heitman J."/>
            <person name="Hesse C."/>
            <person name="Hori C."/>
            <person name="Igarashi K."/>
            <person name="Jurgens J.A."/>
            <person name="Kallen N."/>
            <person name="Kersten P."/>
            <person name="Kohler A."/>
            <person name="Kuees U."/>
            <person name="Kumar T.K.A."/>
            <person name="Kuo A."/>
            <person name="LaButti K."/>
            <person name="Larrondo L.F."/>
            <person name="Lindquist E."/>
            <person name="Ling A."/>
            <person name="Lombard V."/>
            <person name="Lucas S."/>
            <person name="Lundell T."/>
            <person name="Martin R."/>
            <person name="McLaughlin D.J."/>
            <person name="Morgenstern I."/>
            <person name="Morin E."/>
            <person name="Murat C."/>
            <person name="Nagy L.G."/>
            <person name="Nolan M."/>
            <person name="Ohm R.A."/>
            <person name="Patyshakuliyeva A."/>
            <person name="Rokas A."/>
            <person name="Ruiz-Duenas F.J."/>
            <person name="Sabat G."/>
            <person name="Salamov A."/>
            <person name="Samejima M."/>
            <person name="Schmutz J."/>
            <person name="Slot J.C."/>
            <person name="St John F."/>
            <person name="Stenlid J."/>
            <person name="Sun H."/>
            <person name="Sun S."/>
            <person name="Syed K."/>
            <person name="Tsang A."/>
            <person name="Wiebenga A."/>
            <person name="Young D."/>
            <person name="Pisabarro A."/>
            <person name="Eastwood D.C."/>
            <person name="Martin F."/>
            <person name="Cullen D."/>
            <person name="Grigoriev I.V."/>
            <person name="Hibbett D.S."/>
        </authorList>
    </citation>
    <scope>NUCLEOTIDE SEQUENCE [LARGE SCALE GENOMIC DNA]</scope>
    <source>
        <strain evidence="2 3">ATCC 11539</strain>
    </source>
</reference>
<dbReference type="HOGENOM" id="CLU_110799_0_0_1"/>
<proteinExistence type="predicted"/>
<feature type="chain" id="PRO_5004544344" evidence="1">
    <location>
        <begin position="19"/>
        <end position="217"/>
    </location>
</feature>
<keyword evidence="3" id="KW-1185">Reference proteome</keyword>
<evidence type="ECO:0000313" key="2">
    <source>
        <dbReference type="EMBL" id="EPQ56153.1"/>
    </source>
</evidence>
<feature type="signal peptide" evidence="1">
    <location>
        <begin position="1"/>
        <end position="18"/>
    </location>
</feature>
<dbReference type="EMBL" id="KB469300">
    <property type="protein sequence ID" value="EPQ56153.1"/>
    <property type="molecule type" value="Genomic_DNA"/>
</dbReference>
<dbReference type="AlphaFoldDB" id="S7Q9Y1"/>
<evidence type="ECO:0000256" key="1">
    <source>
        <dbReference type="SAM" id="SignalP"/>
    </source>
</evidence>
<organism evidence="2 3">
    <name type="scientific">Gloeophyllum trabeum (strain ATCC 11539 / FP-39264 / Madison 617)</name>
    <name type="common">Brown rot fungus</name>
    <dbReference type="NCBI Taxonomy" id="670483"/>
    <lineage>
        <taxon>Eukaryota</taxon>
        <taxon>Fungi</taxon>
        <taxon>Dikarya</taxon>
        <taxon>Basidiomycota</taxon>
        <taxon>Agaricomycotina</taxon>
        <taxon>Agaricomycetes</taxon>
        <taxon>Gloeophyllales</taxon>
        <taxon>Gloeophyllaceae</taxon>
        <taxon>Gloeophyllum</taxon>
    </lineage>
</organism>